<feature type="domain" description="USP" evidence="1">
    <location>
        <begin position="1"/>
        <end position="284"/>
    </location>
</feature>
<dbReference type="PANTHER" id="PTHR24006:SF644">
    <property type="entry name" value="UBIQUITIN CARBOXYL-TERMINAL HYDROLASE 7"/>
    <property type="match status" value="1"/>
</dbReference>
<name>D2VKC7_NAEGR</name>
<dbReference type="InterPro" id="IPR001394">
    <property type="entry name" value="Peptidase_C19_UCH"/>
</dbReference>
<dbReference type="KEGG" id="ngr:NAEGRDRAFT_58476"/>
<organism evidence="3">
    <name type="scientific">Naegleria gruberi</name>
    <name type="common">Amoeba</name>
    <dbReference type="NCBI Taxonomy" id="5762"/>
    <lineage>
        <taxon>Eukaryota</taxon>
        <taxon>Discoba</taxon>
        <taxon>Heterolobosea</taxon>
        <taxon>Tetramitia</taxon>
        <taxon>Eutetramitia</taxon>
        <taxon>Vahlkampfiidae</taxon>
        <taxon>Naegleria</taxon>
    </lineage>
</organism>
<dbReference type="EMBL" id="GG738878">
    <property type="protein sequence ID" value="EFC42577.1"/>
    <property type="molecule type" value="Genomic_DNA"/>
</dbReference>
<dbReference type="GO" id="GO:0005829">
    <property type="term" value="C:cytosol"/>
    <property type="evidence" value="ECO:0007669"/>
    <property type="project" value="TreeGrafter"/>
</dbReference>
<dbReference type="InterPro" id="IPR050164">
    <property type="entry name" value="Peptidase_C19"/>
</dbReference>
<dbReference type="STRING" id="5762.D2VKC7"/>
<dbReference type="eggNOG" id="KOG1863">
    <property type="taxonomic scope" value="Eukaryota"/>
</dbReference>
<dbReference type="VEuPathDB" id="AmoebaDB:NAEGRDRAFT_58476"/>
<dbReference type="PROSITE" id="PS00973">
    <property type="entry name" value="USP_2"/>
    <property type="match status" value="1"/>
</dbReference>
<gene>
    <name evidence="2" type="ORF">NAEGRDRAFT_58476</name>
</gene>
<dbReference type="InterPro" id="IPR038765">
    <property type="entry name" value="Papain-like_cys_pep_sf"/>
</dbReference>
<accession>D2VKC7</accession>
<dbReference type="GO" id="GO:0016579">
    <property type="term" value="P:protein deubiquitination"/>
    <property type="evidence" value="ECO:0007669"/>
    <property type="project" value="InterPro"/>
</dbReference>
<dbReference type="Pfam" id="PF00443">
    <property type="entry name" value="UCH"/>
    <property type="match status" value="1"/>
</dbReference>
<dbReference type="SUPFAM" id="SSF54001">
    <property type="entry name" value="Cysteine proteinases"/>
    <property type="match status" value="1"/>
</dbReference>
<dbReference type="PROSITE" id="PS50235">
    <property type="entry name" value="USP_3"/>
    <property type="match status" value="1"/>
</dbReference>
<dbReference type="PANTHER" id="PTHR24006">
    <property type="entry name" value="UBIQUITIN CARBOXYL-TERMINAL HYDROLASE"/>
    <property type="match status" value="1"/>
</dbReference>
<dbReference type="GO" id="GO:0031647">
    <property type="term" value="P:regulation of protein stability"/>
    <property type="evidence" value="ECO:0007669"/>
    <property type="project" value="TreeGrafter"/>
</dbReference>
<proteinExistence type="predicted"/>
<dbReference type="GO" id="GO:0004843">
    <property type="term" value="F:cysteine-type deubiquitinase activity"/>
    <property type="evidence" value="ECO:0007669"/>
    <property type="project" value="InterPro"/>
</dbReference>
<dbReference type="InParanoid" id="D2VKC7"/>
<evidence type="ECO:0000313" key="3">
    <source>
        <dbReference type="Proteomes" id="UP000006671"/>
    </source>
</evidence>
<dbReference type="OrthoDB" id="289038at2759"/>
<dbReference type="Proteomes" id="UP000006671">
    <property type="component" value="Unassembled WGS sequence"/>
</dbReference>
<sequence>MMEDKQESIDSISKAIVRVFYNLQKVQEPNEDGKTYSGSVSTRCLIESFGWSGSEVFEQHDIQEVTRILLDDLQEKMRDTSVSSVIPNLLAGIVESGIECINVEYNSFKQDLVYDIQLDVKGCRDIYASFDKYIKPELLTGDNKYHAEGHGLQDAKKYSMFTVLPKVLMLHLKRFDYTPFGTLQKVSDIHQFYDEIDLTKYVKQKAKKNKKEYKYHLHAVLIHKGSTVNSGHYVVAVNVSDDVTKKEWYLFDDERATKISPLDAIEANFGGAYNTAYMLAYVRHDAVQEVLSPMNREDIPDILRSTFKNDESGCSIM</sequence>
<evidence type="ECO:0000259" key="1">
    <source>
        <dbReference type="PROSITE" id="PS50235"/>
    </source>
</evidence>
<dbReference type="InterPro" id="IPR018200">
    <property type="entry name" value="USP_CS"/>
</dbReference>
<dbReference type="GeneID" id="8852011"/>
<protein>
    <submittedName>
        <fullName evidence="2">Predicted protein</fullName>
    </submittedName>
</protein>
<dbReference type="OMA" id="VFEQHDI"/>
<reference evidence="2 3" key="1">
    <citation type="journal article" date="2010" name="Cell">
        <title>The genome of Naegleria gruberi illuminates early eukaryotic versatility.</title>
        <authorList>
            <person name="Fritz-Laylin L.K."/>
            <person name="Prochnik S.E."/>
            <person name="Ginger M.L."/>
            <person name="Dacks J.B."/>
            <person name="Carpenter M.L."/>
            <person name="Field M.C."/>
            <person name="Kuo A."/>
            <person name="Paredez A."/>
            <person name="Chapman J."/>
            <person name="Pham J."/>
            <person name="Shu S."/>
            <person name="Neupane R."/>
            <person name="Cipriano M."/>
            <person name="Mancuso J."/>
            <person name="Tu H."/>
            <person name="Salamov A."/>
            <person name="Lindquist E."/>
            <person name="Shapiro H."/>
            <person name="Lucas S."/>
            <person name="Grigoriev I.V."/>
            <person name="Cande W.Z."/>
            <person name="Fulton C."/>
            <person name="Rokhsar D.S."/>
            <person name="Dawson S.C."/>
        </authorList>
    </citation>
    <scope>NUCLEOTIDE SEQUENCE [LARGE SCALE GENOMIC DNA]</scope>
    <source>
        <strain evidence="2 3">NEG-M</strain>
    </source>
</reference>
<dbReference type="RefSeq" id="XP_002675321.1">
    <property type="nucleotide sequence ID" value="XM_002675275.1"/>
</dbReference>
<dbReference type="InterPro" id="IPR028889">
    <property type="entry name" value="USP"/>
</dbReference>
<dbReference type="AlphaFoldDB" id="D2VKC7"/>
<keyword evidence="3" id="KW-1185">Reference proteome</keyword>
<evidence type="ECO:0000313" key="2">
    <source>
        <dbReference type="EMBL" id="EFC42577.1"/>
    </source>
</evidence>
<dbReference type="GO" id="GO:0005634">
    <property type="term" value="C:nucleus"/>
    <property type="evidence" value="ECO:0007669"/>
    <property type="project" value="TreeGrafter"/>
</dbReference>
<dbReference type="Gene3D" id="3.90.70.10">
    <property type="entry name" value="Cysteine proteinases"/>
    <property type="match status" value="1"/>
</dbReference>